<gene>
    <name evidence="1" type="ORF">HMPREF9470_04898</name>
</gene>
<dbReference type="AlphaFoldDB" id="A0A0J9BPN5"/>
<accession>A0A0J9BPN5</accession>
<dbReference type="EMBL" id="ADLK01000041">
    <property type="protein sequence ID" value="KMW14136.1"/>
    <property type="molecule type" value="Genomic_DNA"/>
</dbReference>
<proteinExistence type="predicted"/>
<dbReference type="Proteomes" id="UP000037392">
    <property type="component" value="Unassembled WGS sequence"/>
</dbReference>
<dbReference type="GeneID" id="93166922"/>
<reference evidence="1 2" key="1">
    <citation type="submission" date="2011-04" db="EMBL/GenBank/DDBJ databases">
        <title>The Genome Sequence of Clostridium citroniae WAL-19142.</title>
        <authorList>
            <consortium name="The Broad Institute Genome Sequencing Platform"/>
            <person name="Earl A."/>
            <person name="Ward D."/>
            <person name="Feldgarden M."/>
            <person name="Gevers D."/>
            <person name="Warren Y.A."/>
            <person name="Tyrrell K.L."/>
            <person name="Citron D.M."/>
            <person name="Goldstein E.J."/>
            <person name="Daigneault M."/>
            <person name="Allen-Vercoe E."/>
            <person name="Young S.K."/>
            <person name="Zeng Q."/>
            <person name="Gargeya S."/>
            <person name="Fitzgerald M."/>
            <person name="Haas B."/>
            <person name="Abouelleil A."/>
            <person name="Alvarado L."/>
            <person name="Arachchi H.M."/>
            <person name="Berlin A."/>
            <person name="Brown A."/>
            <person name="Chapman S.B."/>
            <person name="Chen Z."/>
            <person name="Dunbar C."/>
            <person name="Freedman E."/>
            <person name="Gearin G."/>
            <person name="Gellesch M."/>
            <person name="Goldberg J."/>
            <person name="Griggs A."/>
            <person name="Gujja S."/>
            <person name="Heilman E.R."/>
            <person name="Heiman D."/>
            <person name="Howarth C."/>
            <person name="Larson L."/>
            <person name="Lui A."/>
            <person name="MacDonald P.J."/>
            <person name="Mehta T."/>
            <person name="Montmayeur A."/>
            <person name="Murphy C."/>
            <person name="Neiman D."/>
            <person name="Pearson M."/>
            <person name="Priest M."/>
            <person name="Roberts A."/>
            <person name="Saif S."/>
            <person name="Shea T."/>
            <person name="Shenoy N."/>
            <person name="Sisk P."/>
            <person name="Stolte C."/>
            <person name="Sykes S."/>
            <person name="White J."/>
            <person name="Yandava C."/>
            <person name="Wortman J."/>
            <person name="Nusbaum C."/>
            <person name="Birren B."/>
        </authorList>
    </citation>
    <scope>NUCLEOTIDE SEQUENCE [LARGE SCALE GENOMIC DNA]</scope>
    <source>
        <strain evidence="1 2">WAL-19142</strain>
    </source>
</reference>
<protein>
    <submittedName>
        <fullName evidence="1">Uncharacterized protein</fullName>
    </submittedName>
</protein>
<dbReference type="PATRIC" id="fig|742734.4.peg.5247"/>
<dbReference type="RefSeq" id="WP_048930947.1">
    <property type="nucleotide sequence ID" value="NZ_KQ235884.1"/>
</dbReference>
<evidence type="ECO:0000313" key="2">
    <source>
        <dbReference type="Proteomes" id="UP000037392"/>
    </source>
</evidence>
<sequence length="92" mass="10567">MTEKTLEQAIEIKHILDNLRKRKKELEDTRDLCFGNTREVRARTIYVEISENGCCKKSTIISPQAAKEALECELLDADEKLNKFLNALSELV</sequence>
<name>A0A0J9BPN5_9FIRM</name>
<evidence type="ECO:0000313" key="1">
    <source>
        <dbReference type="EMBL" id="KMW14136.1"/>
    </source>
</evidence>
<comment type="caution">
    <text evidence="1">The sequence shown here is derived from an EMBL/GenBank/DDBJ whole genome shotgun (WGS) entry which is preliminary data.</text>
</comment>
<organism evidence="1 2">
    <name type="scientific">[Clostridium] citroniae WAL-19142</name>
    <dbReference type="NCBI Taxonomy" id="742734"/>
    <lineage>
        <taxon>Bacteria</taxon>
        <taxon>Bacillati</taxon>
        <taxon>Bacillota</taxon>
        <taxon>Clostridia</taxon>
        <taxon>Lachnospirales</taxon>
        <taxon>Lachnospiraceae</taxon>
        <taxon>Enterocloster</taxon>
    </lineage>
</organism>